<dbReference type="EMBL" id="JAJJMB010001160">
    <property type="protein sequence ID" value="KAI3958489.1"/>
    <property type="molecule type" value="Genomic_DNA"/>
</dbReference>
<evidence type="ECO:0000313" key="2">
    <source>
        <dbReference type="Proteomes" id="UP001202328"/>
    </source>
</evidence>
<dbReference type="Proteomes" id="UP001202328">
    <property type="component" value="Unassembled WGS sequence"/>
</dbReference>
<keyword evidence="2" id="KW-1185">Reference proteome</keyword>
<reference evidence="1" key="1">
    <citation type="submission" date="2022-04" db="EMBL/GenBank/DDBJ databases">
        <title>A functionally conserved STORR gene fusion in Papaver species that diverged 16.8 million years ago.</title>
        <authorList>
            <person name="Catania T."/>
        </authorList>
    </citation>
    <scope>NUCLEOTIDE SEQUENCE</scope>
    <source>
        <strain evidence="1">S-188037</strain>
    </source>
</reference>
<comment type="caution">
    <text evidence="1">The sequence shown here is derived from an EMBL/GenBank/DDBJ whole genome shotgun (WGS) entry which is preliminary data.</text>
</comment>
<name>A0AAD4TKB4_9MAGN</name>
<accession>A0AAD4TKB4</accession>
<proteinExistence type="predicted"/>
<dbReference type="AlphaFoldDB" id="A0AAD4TKB4"/>
<protein>
    <submittedName>
        <fullName evidence="1">Uncharacterized protein</fullName>
    </submittedName>
</protein>
<gene>
    <name evidence="1" type="ORF">MKW98_011177</name>
</gene>
<organism evidence="1 2">
    <name type="scientific">Papaver atlanticum</name>
    <dbReference type="NCBI Taxonomy" id="357466"/>
    <lineage>
        <taxon>Eukaryota</taxon>
        <taxon>Viridiplantae</taxon>
        <taxon>Streptophyta</taxon>
        <taxon>Embryophyta</taxon>
        <taxon>Tracheophyta</taxon>
        <taxon>Spermatophyta</taxon>
        <taxon>Magnoliopsida</taxon>
        <taxon>Ranunculales</taxon>
        <taxon>Papaveraceae</taxon>
        <taxon>Papaveroideae</taxon>
        <taxon>Papaver</taxon>
    </lineage>
</organism>
<evidence type="ECO:0000313" key="1">
    <source>
        <dbReference type="EMBL" id="KAI3958489.1"/>
    </source>
</evidence>
<sequence>MKESFRKSFRWLKDRWKQVTGFSVGGCVIDDYGVGVDDCNEQTLGAQDTFPIHRYLPDGRISHTELQTTELKRRYEAGNVVDGSVHYIQSLCQLRKKDRGTLYHLC</sequence>